<feature type="compositionally biased region" description="Polar residues" evidence="1">
    <location>
        <begin position="424"/>
        <end position="434"/>
    </location>
</feature>
<feature type="region of interest" description="Disordered" evidence="1">
    <location>
        <begin position="1"/>
        <end position="23"/>
    </location>
</feature>
<protein>
    <submittedName>
        <fullName evidence="2">Uncharacterized protein</fullName>
    </submittedName>
</protein>
<feature type="compositionally biased region" description="Basic and acidic residues" evidence="1">
    <location>
        <begin position="1"/>
        <end position="10"/>
    </location>
</feature>
<dbReference type="AlphaFoldDB" id="A0A2I0W7B9"/>
<proteinExistence type="predicted"/>
<dbReference type="EMBL" id="KZ502877">
    <property type="protein sequence ID" value="PKU71555.1"/>
    <property type="molecule type" value="Genomic_DNA"/>
</dbReference>
<evidence type="ECO:0000313" key="3">
    <source>
        <dbReference type="Proteomes" id="UP000233837"/>
    </source>
</evidence>
<dbReference type="Proteomes" id="UP000233837">
    <property type="component" value="Unassembled WGS sequence"/>
</dbReference>
<accession>A0A2I0W7B9</accession>
<name>A0A2I0W7B9_9ASPA</name>
<evidence type="ECO:0000313" key="2">
    <source>
        <dbReference type="EMBL" id="PKU71555.1"/>
    </source>
</evidence>
<gene>
    <name evidence="2" type="ORF">MA16_Dca004397</name>
</gene>
<evidence type="ECO:0000256" key="1">
    <source>
        <dbReference type="SAM" id="MobiDB-lite"/>
    </source>
</evidence>
<reference evidence="2 3" key="2">
    <citation type="journal article" date="2017" name="Nature">
        <title>The Apostasia genome and the evolution of orchids.</title>
        <authorList>
            <person name="Zhang G.Q."/>
            <person name="Liu K.W."/>
            <person name="Li Z."/>
            <person name="Lohaus R."/>
            <person name="Hsiao Y.Y."/>
            <person name="Niu S.C."/>
            <person name="Wang J.Y."/>
            <person name="Lin Y.C."/>
            <person name="Xu Q."/>
            <person name="Chen L.J."/>
            <person name="Yoshida K."/>
            <person name="Fujiwara S."/>
            <person name="Wang Z.W."/>
            <person name="Zhang Y.Q."/>
            <person name="Mitsuda N."/>
            <person name="Wang M."/>
            <person name="Liu G.H."/>
            <person name="Pecoraro L."/>
            <person name="Huang H.X."/>
            <person name="Xiao X.J."/>
            <person name="Lin M."/>
            <person name="Wu X.Y."/>
            <person name="Wu W.L."/>
            <person name="Chen Y.Y."/>
            <person name="Chang S.B."/>
            <person name="Sakamoto S."/>
            <person name="Ohme-Takagi M."/>
            <person name="Yagi M."/>
            <person name="Zeng S.J."/>
            <person name="Shen C.Y."/>
            <person name="Yeh C.M."/>
            <person name="Luo Y.B."/>
            <person name="Tsai W.C."/>
            <person name="Van de Peer Y."/>
            <person name="Liu Z.J."/>
        </authorList>
    </citation>
    <scope>NUCLEOTIDE SEQUENCE [LARGE SCALE GENOMIC DNA]</scope>
    <source>
        <tissue evidence="2">The whole plant</tissue>
    </source>
</reference>
<feature type="compositionally biased region" description="Basic and acidic residues" evidence="1">
    <location>
        <begin position="352"/>
        <end position="364"/>
    </location>
</feature>
<feature type="region of interest" description="Disordered" evidence="1">
    <location>
        <begin position="349"/>
        <end position="370"/>
    </location>
</feature>
<organism evidence="2 3">
    <name type="scientific">Dendrobium catenatum</name>
    <dbReference type="NCBI Taxonomy" id="906689"/>
    <lineage>
        <taxon>Eukaryota</taxon>
        <taxon>Viridiplantae</taxon>
        <taxon>Streptophyta</taxon>
        <taxon>Embryophyta</taxon>
        <taxon>Tracheophyta</taxon>
        <taxon>Spermatophyta</taxon>
        <taxon>Magnoliopsida</taxon>
        <taxon>Liliopsida</taxon>
        <taxon>Asparagales</taxon>
        <taxon>Orchidaceae</taxon>
        <taxon>Epidendroideae</taxon>
        <taxon>Malaxideae</taxon>
        <taxon>Dendrobiinae</taxon>
        <taxon>Dendrobium</taxon>
    </lineage>
</organism>
<keyword evidence="3" id="KW-1185">Reference proteome</keyword>
<sequence>MVGRHVEDLGQHAAPGGGEHEQGGMAVCGVGGPTGHACECSVGQRWPGLLLLANPGSEMVKLDNSKVERAMGVLRVEEELEVSLGMRDFECGERKKNKGSGGSRFDNEMEALIEFYSDVQPAKCFVCLPCNFRPGKIFFWECHGEFSSVSVQHGFGIFAFFSQVYVTGLQRQRWEFFSKATMMRKACSYPIKPWTAGLATWHVSMGFHVASWRFCDGHHFVHAWHHCFGNQFFSTAAASHSDLYDVIWIQADSESFIVCSLYFSSESLCGPVLADGSPIMVNADSLVAAQVVSKPITHVEINDVVNADVAIAGKDVGEGTVDSGCRPSRSTDWIHCSYSRVMLEITPGCQKDPPRGKMSSSDHHRPQKIPPGTEAAFLVAKKAIQDRNGKIRQAHRTCTNSIKAAFHPAKPTAEELGKNIPKNLENSSPTAFHS</sequence>
<feature type="region of interest" description="Disordered" evidence="1">
    <location>
        <begin position="409"/>
        <end position="434"/>
    </location>
</feature>
<reference evidence="2 3" key="1">
    <citation type="journal article" date="2016" name="Sci. Rep.">
        <title>The Dendrobium catenatum Lindl. genome sequence provides insights into polysaccharide synthase, floral development and adaptive evolution.</title>
        <authorList>
            <person name="Zhang G.Q."/>
            <person name="Xu Q."/>
            <person name="Bian C."/>
            <person name="Tsai W.C."/>
            <person name="Yeh C.M."/>
            <person name="Liu K.W."/>
            <person name="Yoshida K."/>
            <person name="Zhang L.S."/>
            <person name="Chang S.B."/>
            <person name="Chen F."/>
            <person name="Shi Y."/>
            <person name="Su Y.Y."/>
            <person name="Zhang Y.Q."/>
            <person name="Chen L.J."/>
            <person name="Yin Y."/>
            <person name="Lin M."/>
            <person name="Huang H."/>
            <person name="Deng H."/>
            <person name="Wang Z.W."/>
            <person name="Zhu S.L."/>
            <person name="Zhao X."/>
            <person name="Deng C."/>
            <person name="Niu S.C."/>
            <person name="Huang J."/>
            <person name="Wang M."/>
            <person name="Liu G.H."/>
            <person name="Yang H.J."/>
            <person name="Xiao X.J."/>
            <person name="Hsiao Y.Y."/>
            <person name="Wu W.L."/>
            <person name="Chen Y.Y."/>
            <person name="Mitsuda N."/>
            <person name="Ohme-Takagi M."/>
            <person name="Luo Y.B."/>
            <person name="Van de Peer Y."/>
            <person name="Liu Z.J."/>
        </authorList>
    </citation>
    <scope>NUCLEOTIDE SEQUENCE [LARGE SCALE GENOMIC DNA]</scope>
    <source>
        <tissue evidence="2">The whole plant</tissue>
    </source>
</reference>